<dbReference type="InterPro" id="IPR015289">
    <property type="entry name" value="A-L-arabinofuranosidase_B_cat"/>
</dbReference>
<evidence type="ECO:0000313" key="6">
    <source>
        <dbReference type="Proteomes" id="UP001153328"/>
    </source>
</evidence>
<feature type="active site" description="Proton donor" evidence="1">
    <location>
        <position position="319"/>
    </location>
</feature>
<dbReference type="GO" id="GO:0031221">
    <property type="term" value="P:arabinan metabolic process"/>
    <property type="evidence" value="ECO:0007669"/>
    <property type="project" value="InterPro"/>
</dbReference>
<feature type="signal peptide" evidence="3">
    <location>
        <begin position="1"/>
        <end position="44"/>
    </location>
</feature>
<feature type="domain" description="Ricin B lectin" evidence="4">
    <location>
        <begin position="363"/>
        <end position="490"/>
    </location>
</feature>
<dbReference type="Pfam" id="PF00652">
    <property type="entry name" value="Ricin_B_lectin"/>
    <property type="match status" value="2"/>
</dbReference>
<keyword evidence="6" id="KW-1185">Reference proteome</keyword>
<gene>
    <name evidence="5" type="ORF">SBRY_120042</name>
</gene>
<dbReference type="InterPro" id="IPR000772">
    <property type="entry name" value="Ricin_B_lectin"/>
</dbReference>
<feature type="disulfide bond" evidence="2">
    <location>
        <begin position="200"/>
        <end position="201"/>
    </location>
</feature>
<evidence type="ECO:0000256" key="1">
    <source>
        <dbReference type="PIRSR" id="PIRSR638964-1"/>
    </source>
</evidence>
<keyword evidence="2" id="KW-1015">Disulfide bond</keyword>
<feature type="disulfide bond" evidence="2">
    <location>
        <begin position="110"/>
        <end position="115"/>
    </location>
</feature>
<dbReference type="InterPro" id="IPR038964">
    <property type="entry name" value="ABFB"/>
</dbReference>
<accession>A0A9W4E4L1</accession>
<dbReference type="InterPro" id="IPR035992">
    <property type="entry name" value="Ricin_B-like_lectins"/>
</dbReference>
<evidence type="ECO:0000256" key="3">
    <source>
        <dbReference type="SAM" id="SignalP"/>
    </source>
</evidence>
<dbReference type="Proteomes" id="UP001153328">
    <property type="component" value="Unassembled WGS sequence"/>
</dbReference>
<dbReference type="SUPFAM" id="SSF49899">
    <property type="entry name" value="Concanavalin A-like lectins/glucanases"/>
    <property type="match status" value="1"/>
</dbReference>
<feature type="active site" description="Nucleophile" evidence="1">
    <location>
        <position position="245"/>
    </location>
</feature>
<proteinExistence type="predicted"/>
<dbReference type="SMART" id="SM00458">
    <property type="entry name" value="RICIN"/>
    <property type="match status" value="2"/>
</dbReference>
<organism evidence="5 6">
    <name type="scientific">Actinacidiphila bryophytorum</name>
    <dbReference type="NCBI Taxonomy" id="1436133"/>
    <lineage>
        <taxon>Bacteria</taxon>
        <taxon>Bacillati</taxon>
        <taxon>Actinomycetota</taxon>
        <taxon>Actinomycetes</taxon>
        <taxon>Kitasatosporales</taxon>
        <taxon>Streptomycetaceae</taxon>
        <taxon>Actinacidiphila</taxon>
    </lineage>
</organism>
<dbReference type="SUPFAM" id="SSF50370">
    <property type="entry name" value="Ricin B-like lectins"/>
    <property type="match status" value="2"/>
</dbReference>
<comment type="caution">
    <text evidence="5">The sequence shown here is derived from an EMBL/GenBank/DDBJ whole genome shotgun (WGS) entry which is preliminary data.</text>
</comment>
<dbReference type="GO" id="GO:0019566">
    <property type="term" value="P:arabinose metabolic process"/>
    <property type="evidence" value="ECO:0007669"/>
    <property type="project" value="InterPro"/>
</dbReference>
<keyword evidence="3" id="KW-0732">Signal</keyword>
<dbReference type="GO" id="GO:0045490">
    <property type="term" value="P:pectin catabolic process"/>
    <property type="evidence" value="ECO:0007669"/>
    <property type="project" value="TreeGrafter"/>
</dbReference>
<dbReference type="CDD" id="cd23451">
    <property type="entry name" value="beta-trefoil_Ricin_laminarinase"/>
    <property type="match status" value="2"/>
</dbReference>
<dbReference type="PANTHER" id="PTHR39447">
    <property type="entry name" value="ALPHA-L-ARABINOFURANOSIDASE B"/>
    <property type="match status" value="1"/>
</dbReference>
<dbReference type="GO" id="GO:0046556">
    <property type="term" value="F:alpha-L-arabinofuranosidase activity"/>
    <property type="evidence" value="ECO:0007669"/>
    <property type="project" value="InterPro"/>
</dbReference>
<dbReference type="AlphaFoldDB" id="A0A9W4E4L1"/>
<evidence type="ECO:0000259" key="4">
    <source>
        <dbReference type="SMART" id="SM00458"/>
    </source>
</evidence>
<dbReference type="Gene3D" id="2.60.120.200">
    <property type="match status" value="1"/>
</dbReference>
<dbReference type="EMBL" id="CAJVAX010000004">
    <property type="protein sequence ID" value="CAG7617600.1"/>
    <property type="molecule type" value="Genomic_DNA"/>
</dbReference>
<dbReference type="PANTHER" id="PTHR39447:SF2">
    <property type="entry name" value="ALPHA-L-ARABINOFURANOSIDASE B"/>
    <property type="match status" value="1"/>
</dbReference>
<protein>
    <submittedName>
        <fullName evidence="5">Ricin-type beta-trefoil lectin domain-containing protein</fullName>
    </submittedName>
</protein>
<dbReference type="InterPro" id="IPR013320">
    <property type="entry name" value="ConA-like_dom_sf"/>
</dbReference>
<dbReference type="Gene3D" id="2.80.10.50">
    <property type="match status" value="3"/>
</dbReference>
<dbReference type="PROSITE" id="PS50231">
    <property type="entry name" value="RICIN_B_LECTIN"/>
    <property type="match status" value="2"/>
</dbReference>
<sequence length="618" mass="63065">MTAHPPRSRPTSALRRCRRALTAFAGTLALAAGLLLGSTGPVHAAGSLPCDIYGDTGTPCVGAFSTVRALYSGYGGSLYQVTRVSDGAARDIGLLATGGYADASGQNSFCTGTACVITRIYDQSPRHNDLAVAGAGTAGAADVGALANALHVTVAGHPVYGVYVQPGIGYRHAVGTGVATDGRPEGMYMVTSGTHTIHDCCFDFGNVEAKEEDTGAGHMDALNISPARACDPCTGNGPWVQADLENGIFQADTNAHSRNGGNSTPFVTALLKNDGQHTFALKGGDSRGGGLTTWWNGALPPGYAPMQQEGSIVLGTGGDNSNRAGGSFFEGAITAGYPTDAADDAVQAGIVAAGYAGDTAGVAPATVGAPGGKCVDVSGDDVGGDRAAVQMWDCQGAAADQHWTHEPDRSLRTLGRCLDVNGNGTAQDTQVELWDCNGVGGQKWVQRPDGSLFNPQSGRCLDTPSGATANGSRLRIHDCNGTAAQKFTVNGGGAIAGPAGKCVDVYGDDNAGDGAAAQLYDCQSYALDQHWVHTSANALRTLGRCLDVNGNGTAQNTPVELWDCNGVGGQVWVQQGDGSLLNPQSGRCLDATDGATANATRLQIHDCNGTAAQKFALS</sequence>
<feature type="disulfide bond" evidence="2">
    <location>
        <begin position="50"/>
        <end position="60"/>
    </location>
</feature>
<dbReference type="Pfam" id="PF09206">
    <property type="entry name" value="ArabFuran-catal"/>
    <property type="match status" value="1"/>
</dbReference>
<name>A0A9W4E4L1_9ACTN</name>
<dbReference type="RefSeq" id="WP_205045926.1">
    <property type="nucleotide sequence ID" value="NZ_CAJVAX010000004.1"/>
</dbReference>
<feature type="domain" description="Ricin B lectin" evidence="4">
    <location>
        <begin position="491"/>
        <end position="618"/>
    </location>
</feature>
<feature type="chain" id="PRO_5040833389" evidence="3">
    <location>
        <begin position="45"/>
        <end position="618"/>
    </location>
</feature>
<reference evidence="5" key="1">
    <citation type="submission" date="2021-06" db="EMBL/GenBank/DDBJ databases">
        <authorList>
            <person name="Arsene-Ploetze F."/>
        </authorList>
    </citation>
    <scope>NUCLEOTIDE SEQUENCE</scope>
    <source>
        <strain evidence="5">SBRY1</strain>
    </source>
</reference>
<evidence type="ECO:0000256" key="2">
    <source>
        <dbReference type="PIRSR" id="PIRSR638964-3"/>
    </source>
</evidence>
<evidence type="ECO:0000313" key="5">
    <source>
        <dbReference type="EMBL" id="CAG7617600.1"/>
    </source>
</evidence>